<evidence type="ECO:0000313" key="3">
    <source>
        <dbReference type="Proteomes" id="UP000582643"/>
    </source>
</evidence>
<evidence type="ECO:0000256" key="1">
    <source>
        <dbReference type="SAM" id="SignalP"/>
    </source>
</evidence>
<comment type="caution">
    <text evidence="2">The sequence shown here is derived from an EMBL/GenBank/DDBJ whole genome shotgun (WGS) entry which is preliminary data.</text>
</comment>
<feature type="chain" id="PRO_5031449682" evidence="1">
    <location>
        <begin position="28"/>
        <end position="46"/>
    </location>
</feature>
<dbReference type="EMBL" id="JACHJY010000004">
    <property type="protein sequence ID" value="MBB4982448.1"/>
    <property type="molecule type" value="Genomic_DNA"/>
</dbReference>
<protein>
    <submittedName>
        <fullName evidence="2">Uncharacterized protein</fullName>
    </submittedName>
</protein>
<gene>
    <name evidence="2" type="ORF">GGE06_003358</name>
</gene>
<dbReference type="AlphaFoldDB" id="A0A7W7U002"/>
<reference evidence="2 3" key="1">
    <citation type="submission" date="2020-08" db="EMBL/GenBank/DDBJ databases">
        <title>Genomic Encyclopedia of Type Strains, Phase III (KMG-III): the genomes of soil and plant-associated and newly described type strains.</title>
        <authorList>
            <person name="Whitman W."/>
        </authorList>
    </citation>
    <scope>NUCLEOTIDE SEQUENCE [LARGE SCALE GENOMIC DNA]</scope>
    <source>
        <strain evidence="2 3">SFB5A</strain>
    </source>
</reference>
<name>A0A7W7U002_9ACTN</name>
<keyword evidence="3" id="KW-1185">Reference proteome</keyword>
<keyword evidence="1" id="KW-0732">Signal</keyword>
<proteinExistence type="predicted"/>
<evidence type="ECO:0000313" key="2">
    <source>
        <dbReference type="EMBL" id="MBB4982448.1"/>
    </source>
</evidence>
<sequence length="46" mass="4789">MLRFRSARWAAVILTALALLVPAFDGAGDSADTVVTAAALDDVIWG</sequence>
<dbReference type="Proteomes" id="UP000582643">
    <property type="component" value="Unassembled WGS sequence"/>
</dbReference>
<accession>A0A7W7U002</accession>
<dbReference type="RefSeq" id="WP_181924572.1">
    <property type="nucleotide sequence ID" value="NZ_JACHJY010000004.1"/>
</dbReference>
<organism evidence="2 3">
    <name type="scientific">Streptomyces nymphaeiformis</name>
    <dbReference type="NCBI Taxonomy" id="2663842"/>
    <lineage>
        <taxon>Bacteria</taxon>
        <taxon>Bacillati</taxon>
        <taxon>Actinomycetota</taxon>
        <taxon>Actinomycetes</taxon>
        <taxon>Kitasatosporales</taxon>
        <taxon>Streptomycetaceae</taxon>
        <taxon>Streptomyces</taxon>
    </lineage>
</organism>
<feature type="signal peptide" evidence="1">
    <location>
        <begin position="1"/>
        <end position="27"/>
    </location>
</feature>